<dbReference type="InterPro" id="IPR003790">
    <property type="entry name" value="GHL10"/>
</dbReference>
<dbReference type="SUPFAM" id="SSF51445">
    <property type="entry name" value="(Trans)glycosidases"/>
    <property type="match status" value="1"/>
</dbReference>
<dbReference type="InterPro" id="IPR017853">
    <property type="entry name" value="GH"/>
</dbReference>
<evidence type="ECO:0000313" key="5">
    <source>
        <dbReference type="Proteomes" id="UP000679220"/>
    </source>
</evidence>
<accession>A0A941IWZ2</accession>
<evidence type="ECO:0000256" key="2">
    <source>
        <dbReference type="SAM" id="SignalP"/>
    </source>
</evidence>
<gene>
    <name evidence="4" type="ORF">KDU71_04645</name>
</gene>
<keyword evidence="5" id="KW-1185">Reference proteome</keyword>
<dbReference type="PROSITE" id="PS51257">
    <property type="entry name" value="PROKAR_LIPOPROTEIN"/>
    <property type="match status" value="1"/>
</dbReference>
<evidence type="ECO:0000259" key="3">
    <source>
        <dbReference type="Pfam" id="PF02638"/>
    </source>
</evidence>
<sequence length="360" mass="41401">MKQLMKLSFIFAIGILSILTACQPAKESSSAKHYVWMGEGKNEDPAQLEKMFVKLKETGVDGVMYQCALEKYPAAIELAHKHGLELHAWQTILRRYSEQLLSEHPDWYTVSRDGKSTAEHPPFVDYYKWLCPTKPEVRAYLTKLVEDLAEVPNIDGVHLDYIRHSDVILARDLWDVYGLVMDKEYAEFDFCYCDDCIERYKKETGEDASAFGDAAPDNAKWRQFRYDMVTETVDELTKAVHAKGNKINAAVFPTPTISKTLVRQEWDKWSLDAYYPMNYNSFYQEGIDWVEQSCIEGVEALNGRAPLYSGLYMPAFPTPVEFQQAIQASKKGGASGVCIFTPYEMNDEHWQILKEEIENW</sequence>
<dbReference type="RefSeq" id="WP_212188743.1">
    <property type="nucleotide sequence ID" value="NZ_JAGTAR010000004.1"/>
</dbReference>
<keyword evidence="1 2" id="KW-0732">Signal</keyword>
<dbReference type="Pfam" id="PF02638">
    <property type="entry name" value="GHL10"/>
    <property type="match status" value="2"/>
</dbReference>
<dbReference type="PANTHER" id="PTHR43405">
    <property type="entry name" value="GLYCOSYL HYDROLASE DIGH"/>
    <property type="match status" value="1"/>
</dbReference>
<feature type="domain" description="Glycosyl hydrolase-like 10" evidence="3">
    <location>
        <begin position="174"/>
        <end position="297"/>
    </location>
</feature>
<feature type="chain" id="PRO_5036953393" evidence="2">
    <location>
        <begin position="22"/>
        <end position="360"/>
    </location>
</feature>
<dbReference type="PANTHER" id="PTHR43405:SF1">
    <property type="entry name" value="GLYCOSYL HYDROLASE DIGH"/>
    <property type="match status" value="1"/>
</dbReference>
<dbReference type="EMBL" id="JAGTAR010000004">
    <property type="protein sequence ID" value="MBR8534839.1"/>
    <property type="molecule type" value="Genomic_DNA"/>
</dbReference>
<dbReference type="InterPro" id="IPR052177">
    <property type="entry name" value="Divisome_Glycosyl_Hydrolase"/>
</dbReference>
<proteinExistence type="predicted"/>
<feature type="signal peptide" evidence="2">
    <location>
        <begin position="1"/>
        <end position="21"/>
    </location>
</feature>
<dbReference type="AlphaFoldDB" id="A0A941IWZ2"/>
<reference evidence="4" key="2">
    <citation type="submission" date="2021-04" db="EMBL/GenBank/DDBJ databases">
        <authorList>
            <person name="Zhang T."/>
            <person name="Zhang Y."/>
            <person name="Lu D."/>
            <person name="Zuo D."/>
            <person name="Du Z."/>
        </authorList>
    </citation>
    <scope>NUCLEOTIDE SEQUENCE</scope>
    <source>
        <strain evidence="4">JR1</strain>
    </source>
</reference>
<evidence type="ECO:0000256" key="1">
    <source>
        <dbReference type="ARBA" id="ARBA00022729"/>
    </source>
</evidence>
<dbReference type="Proteomes" id="UP000679220">
    <property type="component" value="Unassembled WGS sequence"/>
</dbReference>
<reference evidence="4" key="1">
    <citation type="journal article" date="2018" name="Int. J. Syst. Evol. Microbiol.">
        <title>Carboxylicivirga sediminis sp. nov., isolated from coastal sediment.</title>
        <authorList>
            <person name="Wang F.Q."/>
            <person name="Ren L.H."/>
            <person name="Zou R.J."/>
            <person name="Sun Y.Z."/>
            <person name="Liu X.J."/>
            <person name="Jiang F."/>
            <person name="Liu L.J."/>
        </authorList>
    </citation>
    <scope>NUCLEOTIDE SEQUENCE</scope>
    <source>
        <strain evidence="4">JR1</strain>
    </source>
</reference>
<feature type="domain" description="Glycosyl hydrolase-like 10" evidence="3">
    <location>
        <begin position="75"/>
        <end position="160"/>
    </location>
</feature>
<dbReference type="Gene3D" id="3.20.20.80">
    <property type="entry name" value="Glycosidases"/>
    <property type="match status" value="1"/>
</dbReference>
<protein>
    <submittedName>
        <fullName evidence="4">Family 10 glycosylhydrolase</fullName>
    </submittedName>
</protein>
<name>A0A941IWZ2_9BACT</name>
<evidence type="ECO:0000313" key="4">
    <source>
        <dbReference type="EMBL" id="MBR8534839.1"/>
    </source>
</evidence>
<comment type="caution">
    <text evidence="4">The sequence shown here is derived from an EMBL/GenBank/DDBJ whole genome shotgun (WGS) entry which is preliminary data.</text>
</comment>
<organism evidence="4 5">
    <name type="scientific">Carboxylicivirga sediminis</name>
    <dbReference type="NCBI Taxonomy" id="2006564"/>
    <lineage>
        <taxon>Bacteria</taxon>
        <taxon>Pseudomonadati</taxon>
        <taxon>Bacteroidota</taxon>
        <taxon>Bacteroidia</taxon>
        <taxon>Marinilabiliales</taxon>
        <taxon>Marinilabiliaceae</taxon>
        <taxon>Carboxylicivirga</taxon>
    </lineage>
</organism>